<evidence type="ECO:0000256" key="5">
    <source>
        <dbReference type="ARBA" id="ARBA00023136"/>
    </source>
</evidence>
<gene>
    <name evidence="8" type="ORF">C5167_002048</name>
</gene>
<dbReference type="InterPro" id="IPR001104">
    <property type="entry name" value="3-oxo-5_a-steroid_4-DH_C"/>
</dbReference>
<dbReference type="AlphaFoldDB" id="A0A4Y7KZM5"/>
<evidence type="ECO:0000256" key="3">
    <source>
        <dbReference type="ARBA" id="ARBA00022692"/>
    </source>
</evidence>
<dbReference type="EMBL" id="CM010723">
    <property type="protein sequence ID" value="RZC77840.1"/>
    <property type="molecule type" value="Genomic_DNA"/>
</dbReference>
<organism evidence="8 9">
    <name type="scientific">Papaver somniferum</name>
    <name type="common">Opium poppy</name>
    <dbReference type="NCBI Taxonomy" id="3469"/>
    <lineage>
        <taxon>Eukaryota</taxon>
        <taxon>Viridiplantae</taxon>
        <taxon>Streptophyta</taxon>
        <taxon>Embryophyta</taxon>
        <taxon>Tracheophyta</taxon>
        <taxon>Spermatophyta</taxon>
        <taxon>Magnoliopsida</taxon>
        <taxon>Ranunculales</taxon>
        <taxon>Papaveraceae</taxon>
        <taxon>Papaveroideae</taxon>
        <taxon>Papaver</taxon>
    </lineage>
</organism>
<evidence type="ECO:0000313" key="9">
    <source>
        <dbReference type="Proteomes" id="UP000316621"/>
    </source>
</evidence>
<comment type="similarity">
    <text evidence="2">Belongs to the steroid 5-alpha reductase family.</text>
</comment>
<protein>
    <recommendedName>
        <fullName evidence="7">3-oxo-5-alpha-steroid 4-dehydrogenase C-terminal domain-containing protein</fullName>
    </recommendedName>
</protein>
<evidence type="ECO:0000256" key="4">
    <source>
        <dbReference type="ARBA" id="ARBA00022989"/>
    </source>
</evidence>
<evidence type="ECO:0000256" key="1">
    <source>
        <dbReference type="ARBA" id="ARBA00004141"/>
    </source>
</evidence>
<dbReference type="GO" id="GO:0016627">
    <property type="term" value="F:oxidoreductase activity, acting on the CH-CH group of donors"/>
    <property type="evidence" value="ECO:0007669"/>
    <property type="project" value="InterPro"/>
</dbReference>
<dbReference type="PROSITE" id="PS50244">
    <property type="entry name" value="S5A_REDUCTASE"/>
    <property type="match status" value="1"/>
</dbReference>
<sequence length="245" mass="27751">MVFDKLLFPLPSSVFMACSITLVSSFIAGISESKGNNLPYSKFGNTNSGQKSKKESVFLSGRIGMLIVYTPALLASAISFWVYPNHDFRFLLVNSALALHFFKRDLEVSFVHKYSGKMMLDSAIKISLSYCISTVSMIYNQHLMQGIVVYSVGIHDPKMDLKPVGIVVYSVSIMGNFYHHYLLSKLREDHDKKYKIPKGGLFGRTIYQFCFTVGTICYLTGRSIATRKWYLSKFPNFPKHIKALM</sequence>
<feature type="domain" description="3-oxo-5-alpha-steroid 4-dehydrogenase C-terminal" evidence="7">
    <location>
        <begin position="161"/>
        <end position="202"/>
    </location>
</feature>
<accession>A0A4Y7KZM5</accession>
<feature type="transmembrane region" description="Helical" evidence="6">
    <location>
        <begin position="201"/>
        <end position="221"/>
    </location>
</feature>
<feature type="transmembrane region" description="Helical" evidence="6">
    <location>
        <begin position="6"/>
        <end position="30"/>
    </location>
</feature>
<feature type="transmembrane region" description="Helical" evidence="6">
    <location>
        <begin position="122"/>
        <end position="140"/>
    </location>
</feature>
<keyword evidence="9" id="KW-1185">Reference proteome</keyword>
<name>A0A4Y7KZM5_PAPSO</name>
<evidence type="ECO:0000259" key="7">
    <source>
        <dbReference type="Pfam" id="PF02544"/>
    </source>
</evidence>
<evidence type="ECO:0000256" key="2">
    <source>
        <dbReference type="ARBA" id="ARBA00007742"/>
    </source>
</evidence>
<dbReference type="PROSITE" id="PS51257">
    <property type="entry name" value="PROKAR_LIPOPROTEIN"/>
    <property type="match status" value="1"/>
</dbReference>
<evidence type="ECO:0000256" key="6">
    <source>
        <dbReference type="SAM" id="Phobius"/>
    </source>
</evidence>
<dbReference type="OMA" id="ICAHYFF"/>
<feature type="transmembrane region" description="Helical" evidence="6">
    <location>
        <begin position="63"/>
        <end position="83"/>
    </location>
</feature>
<dbReference type="GO" id="GO:0006629">
    <property type="term" value="P:lipid metabolic process"/>
    <property type="evidence" value="ECO:0007669"/>
    <property type="project" value="InterPro"/>
</dbReference>
<dbReference type="PANTHER" id="PTHR10556:SF35">
    <property type="entry name" value="3-OXO-5-ALPHA-STEROID 4-DEHYDROGENASE FAMILY PROTEIN"/>
    <property type="match status" value="1"/>
</dbReference>
<proteinExistence type="inferred from homology"/>
<dbReference type="Pfam" id="PF02544">
    <property type="entry name" value="Steroid_dh"/>
    <property type="match status" value="1"/>
</dbReference>
<dbReference type="Proteomes" id="UP000316621">
    <property type="component" value="Chromosome 9"/>
</dbReference>
<dbReference type="PANTHER" id="PTHR10556">
    <property type="entry name" value="3-OXO-5-ALPHA-STEROID 4-DEHYDROGENASE"/>
    <property type="match status" value="1"/>
</dbReference>
<reference evidence="8 9" key="1">
    <citation type="journal article" date="2018" name="Science">
        <title>The opium poppy genome and morphinan production.</title>
        <authorList>
            <person name="Guo L."/>
            <person name="Winzer T."/>
            <person name="Yang X."/>
            <person name="Li Y."/>
            <person name="Ning Z."/>
            <person name="He Z."/>
            <person name="Teodor R."/>
            <person name="Lu Y."/>
            <person name="Bowser T.A."/>
            <person name="Graham I.A."/>
            <person name="Ye K."/>
        </authorList>
    </citation>
    <scope>NUCLEOTIDE SEQUENCE [LARGE SCALE GENOMIC DNA]</scope>
    <source>
        <strain evidence="9">cv. HN1</strain>
        <tissue evidence="8">Leaves</tissue>
    </source>
</reference>
<dbReference type="STRING" id="3469.A0A4Y7KZM5"/>
<comment type="subcellular location">
    <subcellularLocation>
        <location evidence="1">Membrane</location>
        <topology evidence="1">Multi-pass membrane protein</topology>
    </subcellularLocation>
</comment>
<dbReference type="InterPro" id="IPR039357">
    <property type="entry name" value="SRD5A/TECR"/>
</dbReference>
<evidence type="ECO:0000313" key="8">
    <source>
        <dbReference type="EMBL" id="RZC77840.1"/>
    </source>
</evidence>
<keyword evidence="4 6" id="KW-1133">Transmembrane helix</keyword>
<keyword evidence="3 6" id="KW-0812">Transmembrane</keyword>
<dbReference type="GO" id="GO:0016020">
    <property type="term" value="C:membrane"/>
    <property type="evidence" value="ECO:0007669"/>
    <property type="project" value="UniProtKB-SubCell"/>
</dbReference>
<feature type="transmembrane region" description="Helical" evidence="6">
    <location>
        <begin position="161"/>
        <end position="181"/>
    </location>
</feature>
<keyword evidence="5 6" id="KW-0472">Membrane</keyword>
<dbReference type="Gramene" id="RZC77840">
    <property type="protein sequence ID" value="RZC77840"/>
    <property type="gene ID" value="C5167_002048"/>
</dbReference>